<organism evidence="3 4">
    <name type="scientific">Carnobacterium alterfunditum</name>
    <dbReference type="NCBI Taxonomy" id="28230"/>
    <lineage>
        <taxon>Bacteria</taxon>
        <taxon>Bacillati</taxon>
        <taxon>Bacillota</taxon>
        <taxon>Bacilli</taxon>
        <taxon>Lactobacillales</taxon>
        <taxon>Carnobacteriaceae</taxon>
        <taxon>Carnobacterium</taxon>
    </lineage>
</organism>
<dbReference type="eggNOG" id="COG3402">
    <property type="taxonomic scope" value="Bacteria"/>
</dbReference>
<evidence type="ECO:0000256" key="1">
    <source>
        <dbReference type="SAM" id="Phobius"/>
    </source>
</evidence>
<dbReference type="OrthoDB" id="1750577at2"/>
<dbReference type="AlphaFoldDB" id="A0A1N6FSS4"/>
<proteinExistence type="predicted"/>
<dbReference type="STRING" id="28230.SAMN05878443_0800"/>
<evidence type="ECO:0000259" key="2">
    <source>
        <dbReference type="Pfam" id="PF03703"/>
    </source>
</evidence>
<feature type="transmembrane region" description="Helical" evidence="1">
    <location>
        <begin position="24"/>
        <end position="43"/>
    </location>
</feature>
<dbReference type="EMBL" id="FSRN01000001">
    <property type="protein sequence ID" value="SIN98241.1"/>
    <property type="molecule type" value="Genomic_DNA"/>
</dbReference>
<evidence type="ECO:0000313" key="4">
    <source>
        <dbReference type="Proteomes" id="UP000184758"/>
    </source>
</evidence>
<feature type="transmembrane region" description="Helical" evidence="1">
    <location>
        <begin position="49"/>
        <end position="68"/>
    </location>
</feature>
<dbReference type="InterPro" id="IPR005182">
    <property type="entry name" value="YdbS-like_PH"/>
</dbReference>
<dbReference type="Pfam" id="PF03703">
    <property type="entry name" value="bPH_2"/>
    <property type="match status" value="1"/>
</dbReference>
<protein>
    <recommendedName>
        <fullName evidence="2">YdbS-like PH domain-containing protein</fullName>
    </recommendedName>
</protein>
<dbReference type="PANTHER" id="PTHR34473:SF2">
    <property type="entry name" value="UPF0699 TRANSMEMBRANE PROTEIN YDBT"/>
    <property type="match status" value="1"/>
</dbReference>
<keyword evidence="1" id="KW-0472">Membrane</keyword>
<dbReference type="RefSeq" id="WP_034547571.1">
    <property type="nucleotide sequence ID" value="NZ_FSRN01000001.1"/>
</dbReference>
<name>A0A1N6FSS4_9LACT</name>
<evidence type="ECO:0000313" key="3">
    <source>
        <dbReference type="EMBL" id="SIN98241.1"/>
    </source>
</evidence>
<keyword evidence="1" id="KW-1133">Transmembrane helix</keyword>
<dbReference type="Proteomes" id="UP000184758">
    <property type="component" value="Unassembled WGS sequence"/>
</dbReference>
<dbReference type="PANTHER" id="PTHR34473">
    <property type="entry name" value="UPF0699 TRANSMEMBRANE PROTEIN YDBS"/>
    <property type="match status" value="1"/>
</dbReference>
<sequence length="160" mass="18698">MYKELPAKKLNESAIRYERTKDSIGSFFTLVFFGVLMFLTLKFDWPKGLMVIWIILPIIDFSLSLYVLPYLKLKSVRYEVHALHLEIMTGIFFKKRVLIPVERIQHVSVKEGPLTRHYALQIVEVFTAGTVHEIPLLIKKEAEELRVQLLERLKAVKLDV</sequence>
<gene>
    <name evidence="3" type="ORF">SAMN05878443_0800</name>
</gene>
<keyword evidence="4" id="KW-1185">Reference proteome</keyword>
<keyword evidence="1" id="KW-0812">Transmembrane</keyword>
<reference evidence="4" key="1">
    <citation type="submission" date="2016-11" db="EMBL/GenBank/DDBJ databases">
        <authorList>
            <person name="Varghese N."/>
            <person name="Submissions S."/>
        </authorList>
    </citation>
    <scope>NUCLEOTIDE SEQUENCE [LARGE SCALE GENOMIC DNA]</scope>
    <source>
        <strain evidence="4">313</strain>
    </source>
</reference>
<feature type="domain" description="YdbS-like PH" evidence="2">
    <location>
        <begin position="76"/>
        <end position="146"/>
    </location>
</feature>
<accession>A0A1N6FSS4</accession>